<dbReference type="InterPro" id="IPR037231">
    <property type="entry name" value="NAP-like_sf"/>
</dbReference>
<feature type="region of interest" description="Disordered" evidence="3">
    <location>
        <begin position="269"/>
        <end position="304"/>
    </location>
</feature>
<evidence type="ECO:0000256" key="3">
    <source>
        <dbReference type="SAM" id="MobiDB-lite"/>
    </source>
</evidence>
<evidence type="ECO:0000256" key="2">
    <source>
        <dbReference type="RuleBase" id="RU003876"/>
    </source>
</evidence>
<name>A0A7S1AI30_NOCSC</name>
<protein>
    <recommendedName>
        <fullName evidence="5">Nucleosome assembly protein</fullName>
    </recommendedName>
</protein>
<evidence type="ECO:0000256" key="1">
    <source>
        <dbReference type="ARBA" id="ARBA00009947"/>
    </source>
</evidence>
<dbReference type="InterPro" id="IPR002164">
    <property type="entry name" value="NAP_family"/>
</dbReference>
<dbReference type="GO" id="GO:0005634">
    <property type="term" value="C:nucleus"/>
    <property type="evidence" value="ECO:0007669"/>
    <property type="project" value="InterPro"/>
</dbReference>
<gene>
    <name evidence="4" type="ORF">NSCI0253_LOCUS28104</name>
</gene>
<dbReference type="EMBL" id="HBFQ01039638">
    <property type="protein sequence ID" value="CAD8853753.1"/>
    <property type="molecule type" value="Transcribed_RNA"/>
</dbReference>
<evidence type="ECO:0000313" key="4">
    <source>
        <dbReference type="EMBL" id="CAD8853753.1"/>
    </source>
</evidence>
<organism evidence="4">
    <name type="scientific">Noctiluca scintillans</name>
    <name type="common">Sea sparkle</name>
    <name type="synonym">Red tide dinoflagellate</name>
    <dbReference type="NCBI Taxonomy" id="2966"/>
    <lineage>
        <taxon>Eukaryota</taxon>
        <taxon>Sar</taxon>
        <taxon>Alveolata</taxon>
        <taxon>Dinophyceae</taxon>
        <taxon>Noctilucales</taxon>
        <taxon>Noctilucaceae</taxon>
        <taxon>Noctiluca</taxon>
    </lineage>
</organism>
<sequence>MGVKKQDTTGEEVPKVEAEIPEDPPLIKELKVLDDKYLEQERAHQKELQALERKFTERQQPLLDERTKLLSTGAGEGGTPALTGFWLQALKNHPSLEDAIEAWDEPVLKHLTDITTENVDSDADQGFRLTFHFAENPYISNATLWKEYRTQEESPYSKETEVKSVKVSDIEWKDGQDVTVTRVTPKVKGGGAKKQKQKAKEKFEARDSFFRHIFRNMEQGMTVPDDVNVEMEDSDDENEAEIVEMMMSHDIEVGEAIRDQIIPFAVRWYTGEASPEEDDDDDDDDDDHDCCQQYSWWNQHDNSG</sequence>
<comment type="similarity">
    <text evidence="1 2">Belongs to the nucleosome assembly protein (NAP) family.</text>
</comment>
<dbReference type="PANTHER" id="PTHR11875">
    <property type="entry name" value="TESTIS-SPECIFIC Y-ENCODED PROTEIN"/>
    <property type="match status" value="1"/>
</dbReference>
<accession>A0A7S1AI30</accession>
<feature type="compositionally biased region" description="Polar residues" evidence="3">
    <location>
        <begin position="292"/>
        <end position="304"/>
    </location>
</feature>
<feature type="compositionally biased region" description="Basic and acidic residues" evidence="3">
    <location>
        <begin position="1"/>
        <end position="18"/>
    </location>
</feature>
<reference evidence="4" key="1">
    <citation type="submission" date="2021-01" db="EMBL/GenBank/DDBJ databases">
        <authorList>
            <person name="Corre E."/>
            <person name="Pelletier E."/>
            <person name="Niang G."/>
            <person name="Scheremetjew M."/>
            <person name="Finn R."/>
            <person name="Kale V."/>
            <person name="Holt S."/>
            <person name="Cochrane G."/>
            <person name="Meng A."/>
            <person name="Brown T."/>
            <person name="Cohen L."/>
        </authorList>
    </citation>
    <scope>NUCLEOTIDE SEQUENCE</scope>
</reference>
<feature type="compositionally biased region" description="Acidic residues" evidence="3">
    <location>
        <begin position="274"/>
        <end position="288"/>
    </location>
</feature>
<proteinExistence type="inferred from homology"/>
<feature type="region of interest" description="Disordered" evidence="3">
    <location>
        <begin position="1"/>
        <end position="21"/>
    </location>
</feature>
<dbReference type="AlphaFoldDB" id="A0A7S1AI30"/>
<dbReference type="SUPFAM" id="SSF143113">
    <property type="entry name" value="NAP-like"/>
    <property type="match status" value="1"/>
</dbReference>
<evidence type="ECO:0008006" key="5">
    <source>
        <dbReference type="Google" id="ProtNLM"/>
    </source>
</evidence>
<dbReference type="Pfam" id="PF00956">
    <property type="entry name" value="NAP"/>
    <property type="match status" value="1"/>
</dbReference>
<dbReference type="GO" id="GO:0006334">
    <property type="term" value="P:nucleosome assembly"/>
    <property type="evidence" value="ECO:0007669"/>
    <property type="project" value="InterPro"/>
</dbReference>
<dbReference type="Gene3D" id="3.30.1120.90">
    <property type="entry name" value="Nucleosome assembly protein"/>
    <property type="match status" value="1"/>
</dbReference>
<dbReference type="Gene3D" id="1.20.5.1500">
    <property type="match status" value="1"/>
</dbReference>